<organism evidence="2 3">
    <name type="scientific">Hevea brasiliensis</name>
    <name type="common">Para rubber tree</name>
    <name type="synonym">Siphonia brasiliensis</name>
    <dbReference type="NCBI Taxonomy" id="3981"/>
    <lineage>
        <taxon>Eukaryota</taxon>
        <taxon>Viridiplantae</taxon>
        <taxon>Streptophyta</taxon>
        <taxon>Embryophyta</taxon>
        <taxon>Tracheophyta</taxon>
        <taxon>Spermatophyta</taxon>
        <taxon>Magnoliopsida</taxon>
        <taxon>eudicotyledons</taxon>
        <taxon>Gunneridae</taxon>
        <taxon>Pentapetalae</taxon>
        <taxon>rosids</taxon>
        <taxon>fabids</taxon>
        <taxon>Malpighiales</taxon>
        <taxon>Euphorbiaceae</taxon>
        <taxon>Crotonoideae</taxon>
        <taxon>Micrandreae</taxon>
        <taxon>Hevea</taxon>
    </lineage>
</organism>
<keyword evidence="3" id="KW-1185">Reference proteome</keyword>
<protein>
    <submittedName>
        <fullName evidence="2">Uncharacterized protein</fullName>
    </submittedName>
</protein>
<dbReference type="Proteomes" id="UP000467840">
    <property type="component" value="Chromosome 10"/>
</dbReference>
<feature type="region of interest" description="Disordered" evidence="1">
    <location>
        <begin position="15"/>
        <end position="74"/>
    </location>
</feature>
<feature type="compositionally biased region" description="Basic and acidic residues" evidence="1">
    <location>
        <begin position="62"/>
        <end position="74"/>
    </location>
</feature>
<dbReference type="AlphaFoldDB" id="A0A6A6MY25"/>
<evidence type="ECO:0000256" key="1">
    <source>
        <dbReference type="SAM" id="MobiDB-lite"/>
    </source>
</evidence>
<comment type="caution">
    <text evidence="2">The sequence shown here is derived from an EMBL/GenBank/DDBJ whole genome shotgun (WGS) entry which is preliminary data.</text>
</comment>
<dbReference type="EMBL" id="JAAGAX010000003">
    <property type="protein sequence ID" value="KAF2318380.1"/>
    <property type="molecule type" value="Genomic_DNA"/>
</dbReference>
<gene>
    <name evidence="2" type="ORF">GH714_006345</name>
</gene>
<accession>A0A6A6MY25</accession>
<proteinExistence type="predicted"/>
<sequence length="74" mass="8160">MEIDDKDVQTVLREIKEGLVGGRPRGSGKSVHSQGINGDVNVQMSNEESDYAPPNDLWIDSDSDKDGRIRMDAD</sequence>
<evidence type="ECO:0000313" key="2">
    <source>
        <dbReference type="EMBL" id="KAF2318380.1"/>
    </source>
</evidence>
<feature type="compositionally biased region" description="Polar residues" evidence="1">
    <location>
        <begin position="30"/>
        <end position="46"/>
    </location>
</feature>
<name>A0A6A6MY25_HEVBR</name>
<evidence type="ECO:0000313" key="3">
    <source>
        <dbReference type="Proteomes" id="UP000467840"/>
    </source>
</evidence>
<reference evidence="2 3" key="1">
    <citation type="journal article" date="2020" name="Mol. Plant">
        <title>The Chromosome-Based Rubber Tree Genome Provides New Insights into Spurge Genome Evolution and Rubber Biosynthesis.</title>
        <authorList>
            <person name="Liu J."/>
            <person name="Shi C."/>
            <person name="Shi C.C."/>
            <person name="Li W."/>
            <person name="Zhang Q.J."/>
            <person name="Zhang Y."/>
            <person name="Li K."/>
            <person name="Lu H.F."/>
            <person name="Shi C."/>
            <person name="Zhu S.T."/>
            <person name="Xiao Z.Y."/>
            <person name="Nan H."/>
            <person name="Yue Y."/>
            <person name="Zhu X.G."/>
            <person name="Wu Y."/>
            <person name="Hong X.N."/>
            <person name="Fan G.Y."/>
            <person name="Tong Y."/>
            <person name="Zhang D."/>
            <person name="Mao C.L."/>
            <person name="Liu Y.L."/>
            <person name="Hao S.J."/>
            <person name="Liu W.Q."/>
            <person name="Lv M.Q."/>
            <person name="Zhang H.B."/>
            <person name="Liu Y."/>
            <person name="Hu-Tang G.R."/>
            <person name="Wang J.P."/>
            <person name="Wang J.H."/>
            <person name="Sun Y.H."/>
            <person name="Ni S.B."/>
            <person name="Chen W.B."/>
            <person name="Zhang X.C."/>
            <person name="Jiao Y.N."/>
            <person name="Eichler E.E."/>
            <person name="Li G.H."/>
            <person name="Liu X."/>
            <person name="Gao L.Z."/>
        </authorList>
    </citation>
    <scope>NUCLEOTIDE SEQUENCE [LARGE SCALE GENOMIC DNA]</scope>
    <source>
        <strain evidence="3">cv. GT1</strain>
        <tissue evidence="2">Leaf</tissue>
    </source>
</reference>